<evidence type="ECO:0000313" key="2">
    <source>
        <dbReference type="EMBL" id="MBG8553791.1"/>
    </source>
</evidence>
<protein>
    <submittedName>
        <fullName evidence="2">Uncharacterized protein</fullName>
    </submittedName>
</protein>
<feature type="chain" id="PRO_5045322345" evidence="1">
    <location>
        <begin position="18"/>
        <end position="191"/>
    </location>
</feature>
<dbReference type="Proteomes" id="UP000601099">
    <property type="component" value="Unassembled WGS sequence"/>
</dbReference>
<feature type="signal peptide" evidence="1">
    <location>
        <begin position="1"/>
        <end position="17"/>
    </location>
</feature>
<gene>
    <name evidence="2" type="ORF">I5L79_09545</name>
</gene>
<proteinExistence type="predicted"/>
<sequence>MKWIILTVLLWVSGATAHGQTVLQGDSLYRGLQVGKSTFEDIKRVMGSDYKAEKITGESTGKLRDGRCVTIRRVIGQKVYYRKQGVTFYIRSNSRQEWLGGIDFNSRCTVQSSQGIMPGHHTFADVIASYGPIDFDKKDNTTPKLEQSSDDGENWMTSIVFPNVSFRSVGKRQPGENILLRRIEIIRLASE</sequence>
<dbReference type="EMBL" id="JADWYK010000004">
    <property type="protein sequence ID" value="MBG8553791.1"/>
    <property type="molecule type" value="Genomic_DNA"/>
</dbReference>
<evidence type="ECO:0000313" key="3">
    <source>
        <dbReference type="Proteomes" id="UP000601099"/>
    </source>
</evidence>
<reference evidence="2 3" key="1">
    <citation type="submission" date="2020-11" db="EMBL/GenBank/DDBJ databases">
        <title>Hymenobacter sp.</title>
        <authorList>
            <person name="Kim M.K."/>
        </authorList>
    </citation>
    <scope>NUCLEOTIDE SEQUENCE [LARGE SCALE GENOMIC DNA]</scope>
    <source>
        <strain evidence="2 3">BT594</strain>
    </source>
</reference>
<organism evidence="2 3">
    <name type="scientific">Hymenobacter guriensis</name>
    <dbReference type="NCBI Taxonomy" id="2793065"/>
    <lineage>
        <taxon>Bacteria</taxon>
        <taxon>Pseudomonadati</taxon>
        <taxon>Bacteroidota</taxon>
        <taxon>Cytophagia</taxon>
        <taxon>Cytophagales</taxon>
        <taxon>Hymenobacteraceae</taxon>
        <taxon>Hymenobacter</taxon>
    </lineage>
</organism>
<accession>A0ABS0L0Z7</accession>
<keyword evidence="3" id="KW-1185">Reference proteome</keyword>
<name>A0ABS0L0Z7_9BACT</name>
<evidence type="ECO:0000256" key="1">
    <source>
        <dbReference type="SAM" id="SignalP"/>
    </source>
</evidence>
<comment type="caution">
    <text evidence="2">The sequence shown here is derived from an EMBL/GenBank/DDBJ whole genome shotgun (WGS) entry which is preliminary data.</text>
</comment>
<keyword evidence="1" id="KW-0732">Signal</keyword>